<dbReference type="GO" id="GO:0032040">
    <property type="term" value="C:small-subunit processome"/>
    <property type="evidence" value="ECO:0007669"/>
    <property type="project" value="TreeGrafter"/>
</dbReference>
<dbReference type="InterPro" id="IPR018812">
    <property type="entry name" value="SAK_HAD"/>
</dbReference>
<dbReference type="AlphaFoldDB" id="A0A9P8L994"/>
<dbReference type="PANTHER" id="PTHR10335">
    <property type="entry name" value="RRNA 2-O-METHYLTRANSFERASE FIBRILLARIN"/>
    <property type="match status" value="1"/>
</dbReference>
<reference evidence="3" key="1">
    <citation type="submission" date="2021-03" db="EMBL/GenBank/DDBJ databases">
        <title>Comparative genomics and phylogenomic investigation of the class Geoglossomycetes provide insights into ecological specialization and systematics.</title>
        <authorList>
            <person name="Melie T."/>
            <person name="Pirro S."/>
            <person name="Miller A.N."/>
            <person name="Quandt A."/>
        </authorList>
    </citation>
    <scope>NUCLEOTIDE SEQUENCE</scope>
    <source>
        <strain evidence="3">CAQ_001_2017</strain>
    </source>
</reference>
<comment type="caution">
    <text evidence="3">The sequence shown here is derived from an EMBL/GenBank/DDBJ whole genome shotgun (WGS) entry which is preliminary data.</text>
</comment>
<dbReference type="GO" id="GO:0008649">
    <property type="term" value="F:rRNA methyltransferase activity"/>
    <property type="evidence" value="ECO:0007669"/>
    <property type="project" value="TreeGrafter"/>
</dbReference>
<evidence type="ECO:0000259" key="2">
    <source>
        <dbReference type="Pfam" id="PF10307"/>
    </source>
</evidence>
<accession>A0A9P8L994</accession>
<feature type="region of interest" description="Disordered" evidence="1">
    <location>
        <begin position="437"/>
        <end position="524"/>
    </location>
</feature>
<dbReference type="GO" id="GO:1990259">
    <property type="term" value="F:histone H2AQ104 methyltransferase activity"/>
    <property type="evidence" value="ECO:0007669"/>
    <property type="project" value="TreeGrafter"/>
</dbReference>
<evidence type="ECO:0000313" key="3">
    <source>
        <dbReference type="EMBL" id="KAH0556778.1"/>
    </source>
</evidence>
<dbReference type="Pfam" id="PF10307">
    <property type="entry name" value="HAD_SAK_1"/>
    <property type="match status" value="1"/>
</dbReference>
<feature type="compositionally biased region" description="Gly residues" evidence="1">
    <location>
        <begin position="491"/>
        <end position="517"/>
    </location>
</feature>
<gene>
    <name evidence="3" type="ORF">GP486_005435</name>
</gene>
<evidence type="ECO:0000313" key="4">
    <source>
        <dbReference type="Proteomes" id="UP000750711"/>
    </source>
</evidence>
<keyword evidence="4" id="KW-1185">Reference proteome</keyword>
<evidence type="ECO:0000256" key="1">
    <source>
        <dbReference type="SAM" id="MobiDB-lite"/>
    </source>
</evidence>
<feature type="domain" description="Swiss Army Knife RNA repair protein HAD" evidence="2">
    <location>
        <begin position="53"/>
        <end position="278"/>
    </location>
</feature>
<protein>
    <recommendedName>
        <fullName evidence="2">Swiss Army Knife RNA repair protein HAD domain-containing protein</fullName>
    </recommendedName>
</protein>
<name>A0A9P8L994_9PEZI</name>
<dbReference type="PANTHER" id="PTHR10335:SF23">
    <property type="entry name" value="OB FOLD-CONTAINING PROTEIN, NUCLEIC ACID BINDING"/>
    <property type="match status" value="1"/>
</dbReference>
<sequence>MSMPRAANLFGRKASWRTLTGLKRWSCQSGDLPAVQQIKTIHVYDFDNTLFNSPLPNPKLWNESTIGHLYEVQHFVNGGWWHDSRILAATGEGIEKEEERAWEGWWNEQVASLVKLSMKQKDALTVLLTGRSERIFADLIKKMVASKKLEFDIISLKPEVGPNNQRFQSNFPLSSQSLQETMFTRWGPGTSKFKQAFLEDLVYTYKDAEDIRLYEDRPKHVRGFREFFTLFNKVQMDGEHPQTRGPITAEVIPVAEGNTTLDPVTEVAEVQRMINDHNMAHSRSGAMANRLQIKRTTVYTGCLIDPTTTEKLLNLVQLPPSTADGEIKLLANNILMTPSRPPKSVLDRVGGIGAKMSWEVVGSGALENKIWAALLKPISETAKLYAENRQPIVVLARRYNARPTEVNKIQNWQPVPEDKSYCFEAVVGEKLLLRVETENPDETECDSFFPPKNPKRKQPQEPEGAPTGPNAPIDGNTSNAIAHRQHHPPRGRGGYRGGRGGSGGGYRGNPRGGGGGRGRGRGSYQYRSLDDVNERTYIGGYQNNYQGHGNDEYQAGYHGYGGGPNLSFNNQSGYSGGLPYSGY</sequence>
<dbReference type="GO" id="GO:0000494">
    <property type="term" value="P:box C/D sno(s)RNA 3'-end processing"/>
    <property type="evidence" value="ECO:0007669"/>
    <property type="project" value="TreeGrafter"/>
</dbReference>
<organism evidence="3 4">
    <name type="scientific">Trichoglossum hirsutum</name>
    <dbReference type="NCBI Taxonomy" id="265104"/>
    <lineage>
        <taxon>Eukaryota</taxon>
        <taxon>Fungi</taxon>
        <taxon>Dikarya</taxon>
        <taxon>Ascomycota</taxon>
        <taxon>Pezizomycotina</taxon>
        <taxon>Geoglossomycetes</taxon>
        <taxon>Geoglossales</taxon>
        <taxon>Geoglossaceae</taxon>
        <taxon>Trichoglossum</taxon>
    </lineage>
</organism>
<proteinExistence type="predicted"/>
<dbReference type="GO" id="GO:0003723">
    <property type="term" value="F:RNA binding"/>
    <property type="evidence" value="ECO:0007669"/>
    <property type="project" value="TreeGrafter"/>
</dbReference>
<dbReference type="GO" id="GO:0031428">
    <property type="term" value="C:box C/D methylation guide snoRNP complex"/>
    <property type="evidence" value="ECO:0007669"/>
    <property type="project" value="TreeGrafter"/>
</dbReference>
<dbReference type="EMBL" id="JAGHQM010001014">
    <property type="protein sequence ID" value="KAH0556778.1"/>
    <property type="molecule type" value="Genomic_DNA"/>
</dbReference>
<dbReference type="Proteomes" id="UP000750711">
    <property type="component" value="Unassembled WGS sequence"/>
</dbReference>